<keyword evidence="1" id="KW-0812">Transmembrane</keyword>
<protein>
    <recommendedName>
        <fullName evidence="4">DUF2258 domain-containing protein</fullName>
    </recommendedName>
</protein>
<dbReference type="EnsemblBacteria" id="ABL77464">
    <property type="protein sequence ID" value="ABL77464"/>
    <property type="gene ID" value="Tpen_0054"/>
</dbReference>
<name>A1RW84_THEPD</name>
<reference evidence="3" key="1">
    <citation type="journal article" date="2008" name="J. Bacteriol.">
        <title>Genome sequence of Thermofilum pendens reveals an exceptional loss of biosynthetic pathways without genome reduction.</title>
        <authorList>
            <person name="Anderson I."/>
            <person name="Rodriguez J."/>
            <person name="Susanti D."/>
            <person name="Porat I."/>
            <person name="Reich C."/>
            <person name="Ulrich L.E."/>
            <person name="Elkins J.G."/>
            <person name="Mavromatis K."/>
            <person name="Lykidis A."/>
            <person name="Kim E."/>
            <person name="Thompson L.S."/>
            <person name="Nolan M."/>
            <person name="Land M."/>
            <person name="Copeland A."/>
            <person name="Lapidus A."/>
            <person name="Lucas S."/>
            <person name="Detter C."/>
            <person name="Zhulin I.B."/>
            <person name="Olsen G.J."/>
            <person name="Whitman W."/>
            <person name="Mukhopadhyay B."/>
            <person name="Bristow J."/>
            <person name="Kyrpides N."/>
        </authorList>
    </citation>
    <scope>NUCLEOTIDE SEQUENCE [LARGE SCALE GENOMIC DNA]</scope>
    <source>
        <strain evidence="3">DSM 2475 / Hrk 5</strain>
    </source>
</reference>
<dbReference type="STRING" id="368408.Tpen_0054"/>
<dbReference type="KEGG" id="tpe:Tpen_0054"/>
<feature type="transmembrane region" description="Helical" evidence="1">
    <location>
        <begin position="6"/>
        <end position="26"/>
    </location>
</feature>
<evidence type="ECO:0000313" key="3">
    <source>
        <dbReference type="Proteomes" id="UP000000641"/>
    </source>
</evidence>
<sequence>MSSPLGLFFSFCALGIFTCVFFVFSMSETIEFELVRPVNPAGVSFIKYLWGAIGARNRSLLEDRERRGELTRLIQKLGFALEEKVGGNKLVTGRVVLTLENGRPVRLALRDVKVWAETGALEGEVAVELK</sequence>
<dbReference type="Proteomes" id="UP000000641">
    <property type="component" value="Chromosome"/>
</dbReference>
<evidence type="ECO:0008006" key="4">
    <source>
        <dbReference type="Google" id="ProtNLM"/>
    </source>
</evidence>
<organism evidence="2 3">
    <name type="scientific">Thermofilum pendens (strain DSM 2475 / Hrk 5)</name>
    <dbReference type="NCBI Taxonomy" id="368408"/>
    <lineage>
        <taxon>Archaea</taxon>
        <taxon>Thermoproteota</taxon>
        <taxon>Thermoprotei</taxon>
        <taxon>Thermofilales</taxon>
        <taxon>Thermofilaceae</taxon>
        <taxon>Thermofilum</taxon>
    </lineage>
</organism>
<dbReference type="AlphaFoldDB" id="A1RW84"/>
<evidence type="ECO:0000313" key="2">
    <source>
        <dbReference type="EMBL" id="ABL77464.1"/>
    </source>
</evidence>
<gene>
    <name evidence="2" type="ordered locus">Tpen_0054</name>
</gene>
<dbReference type="EMBL" id="CP000505">
    <property type="protein sequence ID" value="ABL77464.1"/>
    <property type="molecule type" value="Genomic_DNA"/>
</dbReference>
<keyword evidence="3" id="KW-1185">Reference proteome</keyword>
<keyword evidence="1" id="KW-1133">Transmembrane helix</keyword>
<proteinExistence type="predicted"/>
<keyword evidence="1" id="KW-0472">Membrane</keyword>
<accession>A1RW84</accession>
<dbReference type="HOGENOM" id="CLU_2243994_0_0_2"/>
<evidence type="ECO:0000256" key="1">
    <source>
        <dbReference type="SAM" id="Phobius"/>
    </source>
</evidence>
<dbReference type="eggNOG" id="arCOG06945">
    <property type="taxonomic scope" value="Archaea"/>
</dbReference>